<dbReference type="GO" id="GO:0004521">
    <property type="term" value="F:RNA endonuclease activity"/>
    <property type="evidence" value="ECO:0007669"/>
    <property type="project" value="TreeGrafter"/>
</dbReference>
<dbReference type="Pfam" id="PF11977">
    <property type="entry name" value="RNase_Zc3h12a"/>
    <property type="match status" value="1"/>
</dbReference>
<name>A0A1X7V4U3_AMPQE</name>
<keyword evidence="1" id="KW-0862">Zinc</keyword>
<dbReference type="KEGG" id="aqu:100637290"/>
<dbReference type="InParanoid" id="A0A1X7V4U3"/>
<evidence type="ECO:0000256" key="1">
    <source>
        <dbReference type="PROSITE-ProRule" id="PRU00723"/>
    </source>
</evidence>
<feature type="region of interest" description="Disordered" evidence="2">
    <location>
        <begin position="573"/>
        <end position="626"/>
    </location>
</feature>
<reference evidence="5" key="1">
    <citation type="journal article" date="2010" name="Nature">
        <title>The Amphimedon queenslandica genome and the evolution of animal complexity.</title>
        <authorList>
            <person name="Srivastava M."/>
            <person name="Simakov O."/>
            <person name="Chapman J."/>
            <person name="Fahey B."/>
            <person name="Gauthier M.E."/>
            <person name="Mitros T."/>
            <person name="Richards G.S."/>
            <person name="Conaco C."/>
            <person name="Dacre M."/>
            <person name="Hellsten U."/>
            <person name="Larroux C."/>
            <person name="Putnam N.H."/>
            <person name="Stanke M."/>
            <person name="Adamska M."/>
            <person name="Darling A."/>
            <person name="Degnan S.M."/>
            <person name="Oakley T.H."/>
            <person name="Plachetzki D.C."/>
            <person name="Zhai Y."/>
            <person name="Adamski M."/>
            <person name="Calcino A."/>
            <person name="Cummins S.F."/>
            <person name="Goodstein D.M."/>
            <person name="Harris C."/>
            <person name="Jackson D.J."/>
            <person name="Leys S.P."/>
            <person name="Shu S."/>
            <person name="Woodcroft B.J."/>
            <person name="Vervoort M."/>
            <person name="Kosik K.S."/>
            <person name="Manning G."/>
            <person name="Degnan B.M."/>
            <person name="Rokhsar D.S."/>
        </authorList>
    </citation>
    <scope>NUCLEOTIDE SEQUENCE [LARGE SCALE GENOMIC DNA]</scope>
</reference>
<evidence type="ECO:0000256" key="2">
    <source>
        <dbReference type="SAM" id="MobiDB-lite"/>
    </source>
</evidence>
<protein>
    <recommendedName>
        <fullName evidence="3">C3H1-type domain-containing protein</fullName>
    </recommendedName>
</protein>
<feature type="region of interest" description="Disordered" evidence="2">
    <location>
        <begin position="502"/>
        <end position="536"/>
    </location>
</feature>
<sequence>MSAITTTKTTSSSISNGTVTRDILVWRERDSLLDLKCRLELLFGVGVHLSPPHTSPVFLSRGDGEGEAGRPANEWMKVSGSEEACYKTQQYVLATYRPEYFTVVPCGNQFANILFNGSSKLRDTIERDYQTVLQRSSQGILVQGTERSVNLAVQKLKDLIEIQEANSPETNDPEVFALSEQLRELMRKPGTVDNMTDSLKKALLERLQDKGGGPTTTSRDPALPSPSSVQYNKRVTQFVELGYPQDKVETVVKSLGVEASDNDIMARLVSINIVRPVSTGGASSTAKPETTPVPTTMSGQREGLRPIVIDGSNIAMSHGNGTTFSCRGISIAVNYFLQRGHSEITVFVPQWRKEPSRPESPISDQEILFELARSNFVHYTPSRRVRDRKIVCYDDRFIVKLAAERGGVIVSNDHFRDLLVEKIPQWTEAIENRLLMYTFVGDSFMIPSDPLGKHGPHLDTFLRFQGGRSQTSEGTVEHPVPRDKQPCPYKEKCNFGPRCRYYHPERQENKGSEGRETSSPLQENKTSGGVYGVKHSSPTKQFSLPIGLGGGGTSGIDSPIMQGRLISYVPPHRQETFSPTYGFPPPPRPDAPLRQPVPPRVLPRGEMSYPPPGASDSLRQPPQPGLRPYILMNTPTTQYYSIDTPHQTAPIMGHGVPLSAPPPRPHTAPLNNPYTHPRDHSHLRDHTHHWDHTHSLLYEHAASLYPAERERIRSVLYQYPQIKDMNTLMHYVGNR</sequence>
<dbReference type="OrthoDB" id="392925at2759"/>
<feature type="compositionally biased region" description="Polar residues" evidence="2">
    <location>
        <begin position="280"/>
        <end position="299"/>
    </location>
</feature>
<evidence type="ECO:0000313" key="5">
    <source>
        <dbReference type="Proteomes" id="UP000007879"/>
    </source>
</evidence>
<organism evidence="4">
    <name type="scientific">Amphimedon queenslandica</name>
    <name type="common">Sponge</name>
    <dbReference type="NCBI Taxonomy" id="400682"/>
    <lineage>
        <taxon>Eukaryota</taxon>
        <taxon>Metazoa</taxon>
        <taxon>Porifera</taxon>
        <taxon>Demospongiae</taxon>
        <taxon>Heteroscleromorpha</taxon>
        <taxon>Haplosclerida</taxon>
        <taxon>Niphatidae</taxon>
        <taxon>Amphimedon</taxon>
    </lineage>
</organism>
<dbReference type="InterPro" id="IPR000571">
    <property type="entry name" value="Znf_CCCH"/>
</dbReference>
<evidence type="ECO:0000313" key="4">
    <source>
        <dbReference type="EnsemblMetazoa" id="Aqu2.1.34839_001"/>
    </source>
</evidence>
<dbReference type="EnsemblMetazoa" id="Aqu2.1.34839_001">
    <property type="protein sequence ID" value="Aqu2.1.34839_001"/>
    <property type="gene ID" value="Aqu2.1.34839"/>
</dbReference>
<dbReference type="GO" id="GO:0036464">
    <property type="term" value="C:cytoplasmic ribonucleoprotein granule"/>
    <property type="evidence" value="ECO:0007669"/>
    <property type="project" value="TreeGrafter"/>
</dbReference>
<feature type="domain" description="C3H1-type" evidence="3">
    <location>
        <begin position="481"/>
        <end position="506"/>
    </location>
</feature>
<feature type="compositionally biased region" description="Polar residues" evidence="2">
    <location>
        <begin position="215"/>
        <end position="230"/>
    </location>
</feature>
<feature type="compositionally biased region" description="Polar residues" evidence="2">
    <location>
        <begin position="517"/>
        <end position="527"/>
    </location>
</feature>
<dbReference type="PANTHER" id="PTHR12876">
    <property type="entry name" value="N4BP1-RELATED"/>
    <property type="match status" value="1"/>
</dbReference>
<feature type="compositionally biased region" description="Pro residues" evidence="2">
    <location>
        <begin position="582"/>
        <end position="601"/>
    </location>
</feature>
<feature type="zinc finger region" description="C3H1-type" evidence="1">
    <location>
        <begin position="481"/>
        <end position="506"/>
    </location>
</feature>
<dbReference type="InterPro" id="IPR051101">
    <property type="entry name" value="ZC3H12/N4BP1_RNase_Reg"/>
</dbReference>
<keyword evidence="5" id="KW-1185">Reference proteome</keyword>
<dbReference type="FunFam" id="3.40.50.11980:FF:000001">
    <property type="entry name" value="ZC3H12A isoform 1"/>
    <property type="match status" value="1"/>
</dbReference>
<proteinExistence type="predicted"/>
<gene>
    <name evidence="4" type="primary">100637290</name>
</gene>
<accession>A0A1X7V4U3</accession>
<dbReference type="PANTHER" id="PTHR12876:SF35">
    <property type="entry name" value="LD08718P-RELATED"/>
    <property type="match status" value="1"/>
</dbReference>
<dbReference type="InterPro" id="IPR021869">
    <property type="entry name" value="RNase_Zc3h12_NYN"/>
</dbReference>
<reference evidence="4" key="2">
    <citation type="submission" date="2017-05" db="UniProtKB">
        <authorList>
            <consortium name="EnsemblMetazoa"/>
        </authorList>
    </citation>
    <scope>IDENTIFICATION</scope>
</reference>
<dbReference type="EnsemblMetazoa" id="XM_003385665.2">
    <property type="protein sequence ID" value="XP_003385713.1"/>
    <property type="gene ID" value="LOC100637290"/>
</dbReference>
<dbReference type="STRING" id="400682.A0A1X7V4U3"/>
<keyword evidence="1" id="KW-0479">Metal-binding</keyword>
<dbReference type="Proteomes" id="UP000007879">
    <property type="component" value="Unassembled WGS sequence"/>
</dbReference>
<dbReference type="GO" id="GO:0003729">
    <property type="term" value="F:mRNA binding"/>
    <property type="evidence" value="ECO:0007669"/>
    <property type="project" value="TreeGrafter"/>
</dbReference>
<dbReference type="AlphaFoldDB" id="A0A1X7V4U3"/>
<feature type="region of interest" description="Disordered" evidence="2">
    <location>
        <begin position="279"/>
        <end position="299"/>
    </location>
</feature>
<dbReference type="GO" id="GO:0008270">
    <property type="term" value="F:zinc ion binding"/>
    <property type="evidence" value="ECO:0007669"/>
    <property type="project" value="UniProtKB-KW"/>
</dbReference>
<evidence type="ECO:0000259" key="3">
    <source>
        <dbReference type="PROSITE" id="PS50103"/>
    </source>
</evidence>
<feature type="compositionally biased region" description="Basic and acidic residues" evidence="2">
    <location>
        <begin position="502"/>
        <end position="516"/>
    </location>
</feature>
<dbReference type="Gene3D" id="3.40.50.11980">
    <property type="match status" value="1"/>
</dbReference>
<dbReference type="GO" id="GO:0005634">
    <property type="term" value="C:nucleus"/>
    <property type="evidence" value="ECO:0007669"/>
    <property type="project" value="TreeGrafter"/>
</dbReference>
<keyword evidence="1" id="KW-0863">Zinc-finger</keyword>
<dbReference type="PROSITE" id="PS50103">
    <property type="entry name" value="ZF_C3H1"/>
    <property type="match status" value="1"/>
</dbReference>
<feature type="region of interest" description="Disordered" evidence="2">
    <location>
        <begin position="208"/>
        <end position="230"/>
    </location>
</feature>